<keyword evidence="2" id="KW-1185">Reference proteome</keyword>
<accession>A0ABW1WXV6</accession>
<protein>
    <submittedName>
        <fullName evidence="1">DUF3107 domain-containing protein</fullName>
    </submittedName>
</protein>
<proteinExistence type="predicted"/>
<dbReference type="InterPro" id="IPR021456">
    <property type="entry name" value="DUF3107"/>
</dbReference>
<organism evidence="1 2">
    <name type="scientific">Luteococcus sanguinis</name>
    <dbReference type="NCBI Taxonomy" id="174038"/>
    <lineage>
        <taxon>Bacteria</taxon>
        <taxon>Bacillati</taxon>
        <taxon>Actinomycetota</taxon>
        <taxon>Actinomycetes</taxon>
        <taxon>Propionibacteriales</taxon>
        <taxon>Propionibacteriaceae</taxon>
        <taxon>Luteococcus</taxon>
    </lineage>
</organism>
<sequence>MEIKIGINNIPREVSLESDESPEVVEQRLRDALTNGELLSLTDTKGRTVLVPSNQIGYVDLGKQNTRQVGFGF</sequence>
<comment type="caution">
    <text evidence="1">The sequence shown here is derived from an EMBL/GenBank/DDBJ whole genome shotgun (WGS) entry which is preliminary data.</text>
</comment>
<dbReference type="Proteomes" id="UP001596266">
    <property type="component" value="Unassembled WGS sequence"/>
</dbReference>
<dbReference type="EMBL" id="JBHSUA010000008">
    <property type="protein sequence ID" value="MFC6395881.1"/>
    <property type="molecule type" value="Genomic_DNA"/>
</dbReference>
<name>A0ABW1WXV6_9ACTN</name>
<evidence type="ECO:0000313" key="2">
    <source>
        <dbReference type="Proteomes" id="UP001596266"/>
    </source>
</evidence>
<gene>
    <name evidence="1" type="ORF">ACFP57_02565</name>
</gene>
<dbReference type="RefSeq" id="WP_343886051.1">
    <property type="nucleotide sequence ID" value="NZ_BAAAKI010000012.1"/>
</dbReference>
<reference evidence="2" key="1">
    <citation type="journal article" date="2019" name="Int. J. Syst. Evol. Microbiol.">
        <title>The Global Catalogue of Microorganisms (GCM) 10K type strain sequencing project: providing services to taxonomists for standard genome sequencing and annotation.</title>
        <authorList>
            <consortium name="The Broad Institute Genomics Platform"/>
            <consortium name="The Broad Institute Genome Sequencing Center for Infectious Disease"/>
            <person name="Wu L."/>
            <person name="Ma J."/>
        </authorList>
    </citation>
    <scope>NUCLEOTIDE SEQUENCE [LARGE SCALE GENOMIC DNA]</scope>
    <source>
        <strain evidence="2">CGMCC 1.15277</strain>
    </source>
</reference>
<dbReference type="Pfam" id="PF11305">
    <property type="entry name" value="DUF3107"/>
    <property type="match status" value="1"/>
</dbReference>
<evidence type="ECO:0000313" key="1">
    <source>
        <dbReference type="EMBL" id="MFC6395881.1"/>
    </source>
</evidence>